<reference evidence="3" key="1">
    <citation type="submission" date="2023-03" db="UniProtKB">
        <authorList>
            <consortium name="WormBaseParasite"/>
        </authorList>
    </citation>
    <scope>IDENTIFICATION</scope>
</reference>
<dbReference type="AlphaFoldDB" id="A0A9J2P082"/>
<evidence type="ECO:0000313" key="2">
    <source>
        <dbReference type="Proteomes" id="UP000036681"/>
    </source>
</evidence>
<evidence type="ECO:0000256" key="1">
    <source>
        <dbReference type="SAM" id="MobiDB-lite"/>
    </source>
</evidence>
<sequence>MAGGLQRENASEKRKRNNPLDFEERPQEKGKLFQKFYSEIPQYLAENWKKRGKWEGAVTRQLYAELAATIAEGSHSPEEDACLAKSTRCTFHEMFNWRPAGGPARSSAATHAFAVDQNASFLTYVSLGAYTMHTYEKRLDFRLEDADAGSSLLPLATR</sequence>
<protein>
    <submittedName>
        <fullName evidence="3">Uncharacterized protein</fullName>
    </submittedName>
</protein>
<feature type="region of interest" description="Disordered" evidence="1">
    <location>
        <begin position="1"/>
        <end position="27"/>
    </location>
</feature>
<accession>A0A9J2P082</accession>
<evidence type="ECO:0000313" key="3">
    <source>
        <dbReference type="WBParaSite" id="ALUE_0000321001-mRNA-1"/>
    </source>
</evidence>
<name>A0A9J2P082_ASCLU</name>
<keyword evidence="2" id="KW-1185">Reference proteome</keyword>
<proteinExistence type="predicted"/>
<dbReference type="WBParaSite" id="ALUE_0000321001-mRNA-1">
    <property type="protein sequence ID" value="ALUE_0000321001-mRNA-1"/>
    <property type="gene ID" value="ALUE_0000321001"/>
</dbReference>
<dbReference type="Proteomes" id="UP000036681">
    <property type="component" value="Unplaced"/>
</dbReference>
<organism evidence="2 3">
    <name type="scientific">Ascaris lumbricoides</name>
    <name type="common">Giant roundworm</name>
    <dbReference type="NCBI Taxonomy" id="6252"/>
    <lineage>
        <taxon>Eukaryota</taxon>
        <taxon>Metazoa</taxon>
        <taxon>Ecdysozoa</taxon>
        <taxon>Nematoda</taxon>
        <taxon>Chromadorea</taxon>
        <taxon>Rhabditida</taxon>
        <taxon>Spirurina</taxon>
        <taxon>Ascaridomorpha</taxon>
        <taxon>Ascaridoidea</taxon>
        <taxon>Ascarididae</taxon>
        <taxon>Ascaris</taxon>
    </lineage>
</organism>